<dbReference type="SUPFAM" id="SSF51735">
    <property type="entry name" value="NAD(P)-binding Rossmann-fold domains"/>
    <property type="match status" value="1"/>
</dbReference>
<dbReference type="Gene3D" id="1.10.1040.10">
    <property type="entry name" value="N-(1-d-carboxylethyl)-l-norvaline Dehydrogenase, domain 2"/>
    <property type="match status" value="1"/>
</dbReference>
<dbReference type="InterPro" id="IPR000669">
    <property type="entry name" value="Mannitol_DH"/>
</dbReference>
<dbReference type="InterPro" id="IPR013118">
    <property type="entry name" value="Mannitol_DH_C"/>
</dbReference>
<dbReference type="SUPFAM" id="SSF48179">
    <property type="entry name" value="6-phosphogluconate dehydrogenase C-terminal domain-like"/>
    <property type="match status" value="1"/>
</dbReference>
<sequence>MTDESVLCLKTLPSIEDHLLAPEWREPHLGIVHLGIGNFHRAHEAVYTEEAMLAVGGDWAICGVTLQGDVTKRDALMAQDGLYSVVERGPQGVKTTVIRALREVLALPYDRARLFDLLAAPHVRIVSLTVTEKGYCRNTKTGDVDLGHPGIAHDLEHPGEPGTVPGILVAALKTRRDAGMAPFTVLSCDNLSHNGAALRQVVCSHARVLDEALATWIDLEVAFPSTMVDRIVPATTDADRDAAAVALGLRDEVPVPCEPFRQWVIEDRFPAGRPSWEQVGAQLVDDVMPFELAKLRMLNGTHSTLAYLSMLAGFATIDEAISFAPLRALIHSMMTHEIAPTLSVPASFDLMAYRDALLERYANPALKHRCAQIAMDGSQKIPPRLLATIAARLERGQPISRLALGVAAWFVFLRGRADDGTTFVISDPLASRLTALATNVGNVGDARNAPESLVDALLGCRDVFRAELASNEMFRHALIEAVTQLKAGARAAIENASLRATEINSASRHNL</sequence>
<name>A0A158I849_9BURK</name>
<reference evidence="5 6" key="1">
    <citation type="submission" date="2016-01" db="EMBL/GenBank/DDBJ databases">
        <authorList>
            <person name="Oliw E.H."/>
        </authorList>
    </citation>
    <scope>NUCLEOTIDE SEQUENCE [LARGE SCALE GENOMIC DNA]</scope>
    <source>
        <strain evidence="5">LMG 27134</strain>
    </source>
</reference>
<evidence type="ECO:0000259" key="3">
    <source>
        <dbReference type="Pfam" id="PF01232"/>
    </source>
</evidence>
<dbReference type="Pfam" id="PF01232">
    <property type="entry name" value="Mannitol_dh"/>
    <property type="match status" value="1"/>
</dbReference>
<dbReference type="OrthoDB" id="271711at2"/>
<dbReference type="Proteomes" id="UP000054683">
    <property type="component" value="Unassembled WGS sequence"/>
</dbReference>
<dbReference type="InterPro" id="IPR050988">
    <property type="entry name" value="Mannitol_DH/Oxidoreductase"/>
</dbReference>
<dbReference type="InterPro" id="IPR023027">
    <property type="entry name" value="Mannitol_DH_CS"/>
</dbReference>
<dbReference type="PANTHER" id="PTHR43362">
    <property type="entry name" value="MANNITOL DEHYDROGENASE DSF1-RELATED"/>
    <property type="match status" value="1"/>
</dbReference>
<organism evidence="5 6">
    <name type="scientific">Caballeronia udeis</name>
    <dbReference type="NCBI Taxonomy" id="1232866"/>
    <lineage>
        <taxon>Bacteria</taxon>
        <taxon>Pseudomonadati</taxon>
        <taxon>Pseudomonadota</taxon>
        <taxon>Betaproteobacteria</taxon>
        <taxon>Burkholderiales</taxon>
        <taxon>Burkholderiaceae</taxon>
        <taxon>Caballeronia</taxon>
    </lineage>
</organism>
<dbReference type="PANTHER" id="PTHR43362:SF1">
    <property type="entry name" value="MANNITOL DEHYDROGENASE 2-RELATED"/>
    <property type="match status" value="1"/>
</dbReference>
<accession>A0A158I849</accession>
<dbReference type="InterPro" id="IPR013131">
    <property type="entry name" value="Mannitol_DH_N"/>
</dbReference>
<dbReference type="GO" id="GO:0016616">
    <property type="term" value="F:oxidoreductase activity, acting on the CH-OH group of donors, NAD or NADP as acceptor"/>
    <property type="evidence" value="ECO:0007669"/>
    <property type="project" value="TreeGrafter"/>
</dbReference>
<evidence type="ECO:0000256" key="1">
    <source>
        <dbReference type="ARBA" id="ARBA00023002"/>
    </source>
</evidence>
<dbReference type="PRINTS" id="PR00084">
    <property type="entry name" value="MTLDHDRGNASE"/>
</dbReference>
<dbReference type="EMBL" id="FCOK02000042">
    <property type="protein sequence ID" value="SAL52220.1"/>
    <property type="molecule type" value="Genomic_DNA"/>
</dbReference>
<dbReference type="InterPro" id="IPR036291">
    <property type="entry name" value="NAD(P)-bd_dom_sf"/>
</dbReference>
<dbReference type="InterPro" id="IPR013328">
    <property type="entry name" value="6PGD_dom2"/>
</dbReference>
<evidence type="ECO:0000256" key="2">
    <source>
        <dbReference type="ARBA" id="ARBA00023027"/>
    </source>
</evidence>
<dbReference type="PROSITE" id="PS00974">
    <property type="entry name" value="MANNITOL_DHGENASE"/>
    <property type="match status" value="1"/>
</dbReference>
<feature type="domain" description="Mannitol dehydrogenase N-terminal" evidence="3">
    <location>
        <begin position="30"/>
        <end position="277"/>
    </location>
</feature>
<protein>
    <submittedName>
        <fullName evidence="5">Mannitol dehydrogenase</fullName>
    </submittedName>
</protein>
<dbReference type="InterPro" id="IPR008927">
    <property type="entry name" value="6-PGluconate_DH-like_C_sf"/>
</dbReference>
<dbReference type="AlphaFoldDB" id="A0A158I849"/>
<dbReference type="Gene3D" id="3.40.50.720">
    <property type="entry name" value="NAD(P)-binding Rossmann-like Domain"/>
    <property type="match status" value="1"/>
</dbReference>
<dbReference type="Pfam" id="PF08125">
    <property type="entry name" value="Mannitol_dh_C"/>
    <property type="match status" value="1"/>
</dbReference>
<dbReference type="GO" id="GO:0019594">
    <property type="term" value="P:mannitol metabolic process"/>
    <property type="evidence" value="ECO:0007669"/>
    <property type="project" value="InterPro"/>
</dbReference>
<evidence type="ECO:0000313" key="5">
    <source>
        <dbReference type="EMBL" id="SAL52220.1"/>
    </source>
</evidence>
<keyword evidence="1" id="KW-0560">Oxidoreductase</keyword>
<keyword evidence="2" id="KW-0520">NAD</keyword>
<dbReference type="RefSeq" id="WP_062089747.1">
    <property type="nucleotide sequence ID" value="NZ_FCOK02000042.1"/>
</dbReference>
<evidence type="ECO:0000259" key="4">
    <source>
        <dbReference type="Pfam" id="PF08125"/>
    </source>
</evidence>
<gene>
    <name evidence="5" type="ORF">AWB69_05393</name>
</gene>
<evidence type="ECO:0000313" key="6">
    <source>
        <dbReference type="Proteomes" id="UP000054683"/>
    </source>
</evidence>
<proteinExistence type="predicted"/>
<feature type="domain" description="Mannitol dehydrogenase C-terminal" evidence="4">
    <location>
        <begin position="286"/>
        <end position="485"/>
    </location>
</feature>